<dbReference type="EMBL" id="KN838630">
    <property type="protein sequence ID" value="KIK00229.1"/>
    <property type="molecule type" value="Genomic_DNA"/>
</dbReference>
<dbReference type="GO" id="GO:0005834">
    <property type="term" value="C:heterotrimeric G-protein complex"/>
    <property type="evidence" value="ECO:0007669"/>
    <property type="project" value="TreeGrafter"/>
</dbReference>
<evidence type="ECO:0000256" key="2">
    <source>
        <dbReference type="ARBA" id="ARBA00023134"/>
    </source>
</evidence>
<accession>A0A0C9XF30</accession>
<dbReference type="InterPro" id="IPR027417">
    <property type="entry name" value="P-loop_NTPase"/>
</dbReference>
<dbReference type="GO" id="GO:0031683">
    <property type="term" value="F:G-protein beta/gamma-subunit complex binding"/>
    <property type="evidence" value="ECO:0007669"/>
    <property type="project" value="InterPro"/>
</dbReference>
<dbReference type="HOGENOM" id="CLU_014184_1_1_1"/>
<reference evidence="8" key="2">
    <citation type="submission" date="2015-01" db="EMBL/GenBank/DDBJ databases">
        <title>Evolutionary Origins and Diversification of the Mycorrhizal Mutualists.</title>
        <authorList>
            <consortium name="DOE Joint Genome Institute"/>
            <consortium name="Mycorrhizal Genomics Consortium"/>
            <person name="Kohler A."/>
            <person name="Kuo A."/>
            <person name="Nagy L.G."/>
            <person name="Floudas D."/>
            <person name="Copeland A."/>
            <person name="Barry K.W."/>
            <person name="Cichocki N."/>
            <person name="Veneault-Fourrey C."/>
            <person name="LaButti K."/>
            <person name="Lindquist E.A."/>
            <person name="Lipzen A."/>
            <person name="Lundell T."/>
            <person name="Morin E."/>
            <person name="Murat C."/>
            <person name="Riley R."/>
            <person name="Ohm R."/>
            <person name="Sun H."/>
            <person name="Tunlid A."/>
            <person name="Henrissat B."/>
            <person name="Grigoriev I.V."/>
            <person name="Hibbett D.S."/>
            <person name="Martin F."/>
        </authorList>
    </citation>
    <scope>NUCLEOTIDE SEQUENCE [LARGE SCALE GENOMIC DNA]</scope>
    <source>
        <strain evidence="8">LaAM-08-1</strain>
    </source>
</reference>
<dbReference type="SUPFAM" id="SSF47895">
    <property type="entry name" value="Transducin (alpha subunit), insertion domain"/>
    <property type="match status" value="1"/>
</dbReference>
<dbReference type="Gene3D" id="1.10.400.10">
    <property type="entry name" value="GI Alpha 1, domain 2-like"/>
    <property type="match status" value="1"/>
</dbReference>
<keyword evidence="5" id="KW-0479">Metal-binding</keyword>
<name>A0A0C9XF30_9AGAR</name>
<keyword evidence="5" id="KW-0460">Magnesium</keyword>
<dbReference type="GO" id="GO:0003924">
    <property type="term" value="F:GTPase activity"/>
    <property type="evidence" value="ECO:0007669"/>
    <property type="project" value="InterPro"/>
</dbReference>
<feature type="binding site" evidence="5">
    <location>
        <position position="284"/>
    </location>
    <ligand>
        <name>Mg(2+)</name>
        <dbReference type="ChEBI" id="CHEBI:18420"/>
    </ligand>
</feature>
<dbReference type="GO" id="GO:0005525">
    <property type="term" value="F:GTP binding"/>
    <property type="evidence" value="ECO:0007669"/>
    <property type="project" value="UniProtKB-KW"/>
</dbReference>
<dbReference type="STRING" id="1095629.A0A0C9XF30"/>
<dbReference type="GO" id="GO:0007188">
    <property type="term" value="P:adenylate cyclase-modulating G protein-coupled receptor signaling pathway"/>
    <property type="evidence" value="ECO:0007669"/>
    <property type="project" value="TreeGrafter"/>
</dbReference>
<protein>
    <recommendedName>
        <fullName evidence="9">Guanine nucleotide binding protein, alpha subunit</fullName>
    </recommendedName>
</protein>
<dbReference type="PANTHER" id="PTHR10218">
    <property type="entry name" value="GTP-BINDING PROTEIN ALPHA SUBUNIT"/>
    <property type="match status" value="1"/>
</dbReference>
<keyword evidence="1 4" id="KW-0547">Nucleotide-binding</keyword>
<dbReference type="OrthoDB" id="5817230at2759"/>
<keyword evidence="8" id="KW-1185">Reference proteome</keyword>
<keyword evidence="2 4" id="KW-0342">GTP-binding</keyword>
<evidence type="ECO:0000256" key="3">
    <source>
        <dbReference type="ARBA" id="ARBA00023224"/>
    </source>
</evidence>
<dbReference type="InterPro" id="IPR001019">
    <property type="entry name" value="Gprotein_alpha_su"/>
</dbReference>
<sequence length="465" mass="52412">MSFNPGKRFGWGRADAQRLLPTVPKLVPPSLGLGSRRRSLASLPPNPPENAAQDVNKAIDVELKRDAMIRKERNVREIKVILFGQPDSGKSTLIKQLQLLYASDALDNKRTLWRAAVFLNILKAVRMILMDLDWEFSHEDHEDEFNSRQIRQEIAAIRGKLLPLLATEESLAMELSGGVSFSRPSGARVRPGWQQSVIPNEGSPSEKEKPSGLLQVTNLIAKYLSTSAALIGILWSHPTVNNYFPLRKIQLDDSAPYFLDHIDRIAAVDYIPTNNDILRVRLTTLGVGEHTFAVKFAGKVNTVTYFDVSGACSRRLSWIPYFEAATSIIFFAPISAFDQYLEDDPATNRLHHSLQLLSAVCANKILRHAQLVLFLNKIDLLKQKLEAGIEVQKYITSYGNRPNTYECVSDYFRNHFLQAHRKHDVSRRAMHVYFSCMIDISASHVLITNVGAEMIRKHICGLNLV</sequence>
<dbReference type="GO" id="GO:0001664">
    <property type="term" value="F:G protein-coupled receptor binding"/>
    <property type="evidence" value="ECO:0007669"/>
    <property type="project" value="TreeGrafter"/>
</dbReference>
<dbReference type="SMART" id="SM00275">
    <property type="entry name" value="G_alpha"/>
    <property type="match status" value="1"/>
</dbReference>
<dbReference type="FunFam" id="3.40.50.300:FF:000720">
    <property type="entry name" value="Guanine nucleotide-binding protein G(k) subunit alpha"/>
    <property type="match status" value="1"/>
</dbReference>
<dbReference type="Gene3D" id="3.40.50.300">
    <property type="entry name" value="P-loop containing nucleotide triphosphate hydrolases"/>
    <property type="match status" value="2"/>
</dbReference>
<feature type="region of interest" description="Disordered" evidence="6">
    <location>
        <begin position="186"/>
        <end position="210"/>
    </location>
</feature>
<dbReference type="GO" id="GO:0046872">
    <property type="term" value="F:metal ion binding"/>
    <property type="evidence" value="ECO:0007669"/>
    <property type="project" value="UniProtKB-KW"/>
</dbReference>
<feature type="binding site" evidence="4">
    <location>
        <begin position="253"/>
        <end position="254"/>
    </location>
    <ligand>
        <name>GTP</name>
        <dbReference type="ChEBI" id="CHEBI:37565"/>
    </ligand>
</feature>
<dbReference type="Proteomes" id="UP000054477">
    <property type="component" value="Unassembled WGS sequence"/>
</dbReference>
<dbReference type="PRINTS" id="PR00318">
    <property type="entry name" value="GPROTEINA"/>
</dbReference>
<dbReference type="GO" id="GO:0005737">
    <property type="term" value="C:cytoplasm"/>
    <property type="evidence" value="ECO:0007669"/>
    <property type="project" value="TreeGrafter"/>
</dbReference>
<proteinExistence type="predicted"/>
<evidence type="ECO:0000313" key="8">
    <source>
        <dbReference type="Proteomes" id="UP000054477"/>
    </source>
</evidence>
<feature type="binding site" evidence="5">
    <location>
        <position position="91"/>
    </location>
    <ligand>
        <name>Mg(2+)</name>
        <dbReference type="ChEBI" id="CHEBI:18420"/>
    </ligand>
</feature>
<dbReference type="SUPFAM" id="SSF52540">
    <property type="entry name" value="P-loop containing nucleoside triphosphate hydrolases"/>
    <property type="match status" value="1"/>
</dbReference>
<evidence type="ECO:0000256" key="5">
    <source>
        <dbReference type="PIRSR" id="PIRSR601019-2"/>
    </source>
</evidence>
<keyword evidence="3" id="KW-0807">Transducer</keyword>
<evidence type="ECO:0008006" key="9">
    <source>
        <dbReference type="Google" id="ProtNLM"/>
    </source>
</evidence>
<evidence type="ECO:0000256" key="4">
    <source>
        <dbReference type="PIRSR" id="PIRSR601019-1"/>
    </source>
</evidence>
<evidence type="ECO:0000256" key="1">
    <source>
        <dbReference type="ARBA" id="ARBA00022741"/>
    </source>
</evidence>
<evidence type="ECO:0000256" key="6">
    <source>
        <dbReference type="SAM" id="MobiDB-lite"/>
    </source>
</evidence>
<feature type="binding site" evidence="4">
    <location>
        <begin position="278"/>
        <end position="284"/>
    </location>
    <ligand>
        <name>GTP</name>
        <dbReference type="ChEBI" id="CHEBI:37565"/>
    </ligand>
</feature>
<evidence type="ECO:0000313" key="7">
    <source>
        <dbReference type="EMBL" id="KIK00229.1"/>
    </source>
</evidence>
<organism evidence="7 8">
    <name type="scientific">Laccaria amethystina LaAM-08-1</name>
    <dbReference type="NCBI Taxonomy" id="1095629"/>
    <lineage>
        <taxon>Eukaryota</taxon>
        <taxon>Fungi</taxon>
        <taxon>Dikarya</taxon>
        <taxon>Basidiomycota</taxon>
        <taxon>Agaricomycotina</taxon>
        <taxon>Agaricomycetes</taxon>
        <taxon>Agaricomycetidae</taxon>
        <taxon>Agaricales</taxon>
        <taxon>Agaricineae</taxon>
        <taxon>Hydnangiaceae</taxon>
        <taxon>Laccaria</taxon>
    </lineage>
</organism>
<dbReference type="PROSITE" id="PS51882">
    <property type="entry name" value="G_ALPHA"/>
    <property type="match status" value="1"/>
</dbReference>
<gene>
    <name evidence="7" type="ORF">K443DRAFT_679321</name>
</gene>
<feature type="binding site" evidence="4">
    <location>
        <begin position="376"/>
        <end position="379"/>
    </location>
    <ligand>
        <name>GTP</name>
        <dbReference type="ChEBI" id="CHEBI:37565"/>
    </ligand>
</feature>
<dbReference type="InterPro" id="IPR011025">
    <property type="entry name" value="GproteinA_insert"/>
</dbReference>
<dbReference type="PANTHER" id="PTHR10218:SF360">
    <property type="entry name" value="GUANINE NUCLEOTIDE-BINDING PROTEIN SUBUNIT ALPHA HOMOLOG"/>
    <property type="match status" value="1"/>
</dbReference>
<dbReference type="Pfam" id="PF00503">
    <property type="entry name" value="G-alpha"/>
    <property type="match status" value="1"/>
</dbReference>
<dbReference type="AlphaFoldDB" id="A0A0C9XF30"/>
<reference evidence="7 8" key="1">
    <citation type="submission" date="2014-04" db="EMBL/GenBank/DDBJ databases">
        <authorList>
            <consortium name="DOE Joint Genome Institute"/>
            <person name="Kuo A."/>
            <person name="Kohler A."/>
            <person name="Nagy L.G."/>
            <person name="Floudas D."/>
            <person name="Copeland A."/>
            <person name="Barry K.W."/>
            <person name="Cichocki N."/>
            <person name="Veneault-Fourrey C."/>
            <person name="LaButti K."/>
            <person name="Lindquist E.A."/>
            <person name="Lipzen A."/>
            <person name="Lundell T."/>
            <person name="Morin E."/>
            <person name="Murat C."/>
            <person name="Sun H."/>
            <person name="Tunlid A."/>
            <person name="Henrissat B."/>
            <person name="Grigoriev I.V."/>
            <person name="Hibbett D.S."/>
            <person name="Martin F."/>
            <person name="Nordberg H.P."/>
            <person name="Cantor M.N."/>
            <person name="Hua S.X."/>
        </authorList>
    </citation>
    <scope>NUCLEOTIDE SEQUENCE [LARGE SCALE GENOMIC DNA]</scope>
    <source>
        <strain evidence="7 8">LaAM-08-1</strain>
    </source>
</reference>